<evidence type="ECO:0000313" key="2">
    <source>
        <dbReference type="Proteomes" id="UP000182840"/>
    </source>
</evidence>
<dbReference type="Proteomes" id="UP000182840">
    <property type="component" value="Chromosome"/>
</dbReference>
<protein>
    <submittedName>
        <fullName evidence="1">Uncharacterized protein</fullName>
    </submittedName>
</protein>
<proteinExistence type="predicted"/>
<evidence type="ECO:0000313" key="1">
    <source>
        <dbReference type="EMBL" id="APH74117.1"/>
    </source>
</evidence>
<accession>A0A1L3SXG1</accession>
<dbReference type="InterPro" id="IPR036890">
    <property type="entry name" value="HATPase_C_sf"/>
</dbReference>
<dbReference type="STRING" id="1670800.BSQ44_24170"/>
<dbReference type="AlphaFoldDB" id="A0A1L3SXG1"/>
<gene>
    <name evidence="1" type="ORF">BSQ44_24170</name>
</gene>
<organism evidence="1 2">
    <name type="scientific">Aquibium oceanicum</name>
    <dbReference type="NCBI Taxonomy" id="1670800"/>
    <lineage>
        <taxon>Bacteria</taxon>
        <taxon>Pseudomonadati</taxon>
        <taxon>Pseudomonadota</taxon>
        <taxon>Alphaproteobacteria</taxon>
        <taxon>Hyphomicrobiales</taxon>
        <taxon>Phyllobacteriaceae</taxon>
        <taxon>Aquibium</taxon>
    </lineage>
</organism>
<keyword evidence="2" id="KW-1185">Reference proteome</keyword>
<dbReference type="KEGG" id="meso:BSQ44_24170"/>
<dbReference type="OrthoDB" id="8430917at2"/>
<dbReference type="RefSeq" id="WP_072607579.1">
    <property type="nucleotide sequence ID" value="NZ_CP018171.1"/>
</dbReference>
<dbReference type="SUPFAM" id="SSF55874">
    <property type="entry name" value="ATPase domain of HSP90 chaperone/DNA topoisomerase II/histidine kinase"/>
    <property type="match status" value="1"/>
</dbReference>
<name>A0A1L3SXG1_9HYPH</name>
<sequence length="662" mass="76634">MKLNTSLANDFTSSGFGEARKFGFEMNAMAFHAVINGMYSDKILAPVREISTNAFDAHLMVDKNDVPFELMAPSTFNPYFMVRDYGPGMSQEEVETRATTAFASSKRDTNNQVGMIGIGMMSPFAYTKQYTITCYDGEFQRDYVCYLDAGEEPNVSAMEPVPSTEPRGLKVMFPVKQEDIYRFQAAISKVMIGFDPMPKILNEAWQPGRPVDLMTGSNFRIVKSDMIKRPYVRQGCVLYPLDAEQIGGEYHDNQLPIILDVPIGTASVSTSREQLGYDETTKANLAKIWKATMEDIQASIQRTLDEPTNFYDACIRYRDLTHTLPSRLWSKGLKWRGKTGLRSSFPFSGSRGATIKMSRPHGVDWITVRQPTSTDLRYGRKAPSWTPEELRDATIVVQSEDLKFAKDRLRRFRSENPGADVIWVKTDYLDSLAKEYGVEDFVDLEDYEPLKLPRTPRQTRSLKKTDIRRFDQWRSIIPGEVDEVIYVQSEGSKYKVFGEVFDYETIQRRFIEPARKVGPLFFDRLIVVLLKTQKAFAKDENWKSLEDVLQEIAGTFNPKDFQRKEEARRLFQDLLVMRLHQRKEQLPKRLQAFFDAIDEIEPVTNGEYDLSQFWQRITGKQLPDLRTYWRDRWAKLIARYPLFDAVHRNDEWLDEYLKLIAR</sequence>
<reference evidence="2" key="1">
    <citation type="submission" date="2016-11" db="EMBL/GenBank/DDBJ databases">
        <title>Mesorhizobium oceanicum sp. nov., isolated from deep seawater in South China Sea.</title>
        <authorList>
            <person name="Fu G.-Y."/>
        </authorList>
    </citation>
    <scope>NUCLEOTIDE SEQUENCE [LARGE SCALE GENOMIC DNA]</scope>
    <source>
        <strain evidence="2">B7</strain>
    </source>
</reference>
<dbReference type="Gene3D" id="3.30.565.10">
    <property type="entry name" value="Histidine kinase-like ATPase, C-terminal domain"/>
    <property type="match status" value="1"/>
</dbReference>
<dbReference type="EMBL" id="CP018171">
    <property type="protein sequence ID" value="APH74117.1"/>
    <property type="molecule type" value="Genomic_DNA"/>
</dbReference>